<protein>
    <submittedName>
        <fullName evidence="2">Uncharacterized oxidoreductase ycjS</fullName>
        <ecNumber evidence="2">1.-.-.-</ecNumber>
    </submittedName>
</protein>
<gene>
    <name evidence="2" type="primary">ycjS_1</name>
    <name evidence="2" type="ORF">NCTC12967_01636</name>
</gene>
<accession>A0A3S5BAV2</accession>
<dbReference type="SUPFAM" id="SSF55347">
    <property type="entry name" value="Glyceraldehyde-3-phosphate dehydrogenase-like, C-terminal domain"/>
    <property type="match status" value="1"/>
</dbReference>
<feature type="domain" description="Gfo/Idh/MocA-like oxidoreductase N-terminal" evidence="1">
    <location>
        <begin position="5"/>
        <end position="122"/>
    </location>
</feature>
<dbReference type="EC" id="1.-.-.-" evidence="2"/>
<dbReference type="Gene3D" id="3.40.50.720">
    <property type="entry name" value="NAD(P)-binding Rossmann-like Domain"/>
    <property type="match status" value="1"/>
</dbReference>
<dbReference type="AlphaFoldDB" id="A0A3S5BAV2"/>
<name>A0A3S5BAV2_9ACTN</name>
<dbReference type="RefSeq" id="WP_073969965.1">
    <property type="nucleotide sequence ID" value="NZ_CAJZDL010000010.1"/>
</dbReference>
<sequence length="336" mass="36405">MEVGVRIGVVGGGIRGSMFGSVIREHPRGSLVGFCDPSPGARTSLTQRFGVPVHEEVGALIAEGLDALVVATPDFAHLEAGLAGLRAGLHVLFEKPLATTLPDALALSEAAEASPGQVMVGFENRWNPKFQMVREMLREAATPLIAQRVLLQDTEFVPRRMLSWAGKSSPAWFLMPHTLDLAMWISGAEPVEVFARGVRKVLVPDGIDTYDRIAASFLLSDGSILDLDSGWVLPESRPSVFQFRYGLEAKGLEFDIEIDRSGVTSFDASSVRYLGGPETDLRGRLLGPHIDMMRDFIDLCAGAEIDHPTIAQGLLVTRAIHALHESLETRTNVAIS</sequence>
<dbReference type="GO" id="GO:0016491">
    <property type="term" value="F:oxidoreductase activity"/>
    <property type="evidence" value="ECO:0007669"/>
    <property type="project" value="UniProtKB-KW"/>
</dbReference>
<organism evidence="2 3">
    <name type="scientific">Arachnia propionica</name>
    <dbReference type="NCBI Taxonomy" id="1750"/>
    <lineage>
        <taxon>Bacteria</taxon>
        <taxon>Bacillati</taxon>
        <taxon>Actinomycetota</taxon>
        <taxon>Actinomycetes</taxon>
        <taxon>Propionibacteriales</taxon>
        <taxon>Propionibacteriaceae</taxon>
        <taxon>Arachnia</taxon>
    </lineage>
</organism>
<dbReference type="Pfam" id="PF01408">
    <property type="entry name" value="GFO_IDH_MocA"/>
    <property type="match status" value="1"/>
</dbReference>
<keyword evidence="2" id="KW-0560">Oxidoreductase</keyword>
<dbReference type="GeneID" id="64407103"/>
<evidence type="ECO:0000259" key="1">
    <source>
        <dbReference type="Pfam" id="PF01408"/>
    </source>
</evidence>
<evidence type="ECO:0000313" key="3">
    <source>
        <dbReference type="Proteomes" id="UP000273044"/>
    </source>
</evidence>
<dbReference type="PANTHER" id="PTHR43377">
    <property type="entry name" value="BILIVERDIN REDUCTASE A"/>
    <property type="match status" value="1"/>
</dbReference>
<dbReference type="SUPFAM" id="SSF51735">
    <property type="entry name" value="NAD(P)-binding Rossmann-fold domains"/>
    <property type="match status" value="1"/>
</dbReference>
<dbReference type="InterPro" id="IPR051450">
    <property type="entry name" value="Gfo/Idh/MocA_Oxidoreductases"/>
</dbReference>
<proteinExistence type="predicted"/>
<dbReference type="Gene3D" id="3.30.360.10">
    <property type="entry name" value="Dihydrodipicolinate Reductase, domain 2"/>
    <property type="match status" value="1"/>
</dbReference>
<dbReference type="Proteomes" id="UP000273044">
    <property type="component" value="Chromosome"/>
</dbReference>
<dbReference type="PANTHER" id="PTHR43377:SF1">
    <property type="entry name" value="BILIVERDIN REDUCTASE A"/>
    <property type="match status" value="1"/>
</dbReference>
<dbReference type="InterPro" id="IPR036291">
    <property type="entry name" value="NAD(P)-bd_dom_sf"/>
</dbReference>
<keyword evidence="3" id="KW-1185">Reference proteome</keyword>
<dbReference type="InterPro" id="IPR000683">
    <property type="entry name" value="Gfo/Idh/MocA-like_OxRdtase_N"/>
</dbReference>
<dbReference type="EMBL" id="LR134406">
    <property type="protein sequence ID" value="VEH70341.1"/>
    <property type="molecule type" value="Genomic_DNA"/>
</dbReference>
<evidence type="ECO:0000313" key="2">
    <source>
        <dbReference type="EMBL" id="VEH70341.1"/>
    </source>
</evidence>
<dbReference type="GO" id="GO:0000166">
    <property type="term" value="F:nucleotide binding"/>
    <property type="evidence" value="ECO:0007669"/>
    <property type="project" value="InterPro"/>
</dbReference>
<reference evidence="2 3" key="1">
    <citation type="submission" date="2018-12" db="EMBL/GenBank/DDBJ databases">
        <authorList>
            <consortium name="Pathogen Informatics"/>
        </authorList>
    </citation>
    <scope>NUCLEOTIDE SEQUENCE [LARGE SCALE GENOMIC DNA]</scope>
    <source>
        <strain evidence="2 3">NCTC12967</strain>
    </source>
</reference>